<accession>A0A211YQL7</accession>
<dbReference type="GO" id="GO:0001682">
    <property type="term" value="P:tRNA 5'-leader removal"/>
    <property type="evidence" value="ECO:0007669"/>
    <property type="project" value="UniProtKB-UniRule"/>
</dbReference>
<keyword evidence="8" id="KW-1185">Reference proteome</keyword>
<comment type="subcellular location">
    <subcellularLocation>
        <location evidence="6">Cytoplasm</location>
    </subcellularLocation>
</comment>
<keyword evidence="2 6" id="KW-0819">tRNA processing</keyword>
<dbReference type="GO" id="GO:0005737">
    <property type="term" value="C:cytoplasm"/>
    <property type="evidence" value="ECO:0007669"/>
    <property type="project" value="UniProtKB-SubCell"/>
</dbReference>
<evidence type="ECO:0000313" key="8">
    <source>
        <dbReference type="Proteomes" id="UP000196694"/>
    </source>
</evidence>
<dbReference type="Gene3D" id="2.30.30.210">
    <property type="entry name" value="Ribonuclease P/MRP, subunit p29"/>
    <property type="match status" value="1"/>
</dbReference>
<dbReference type="GO" id="GO:0003723">
    <property type="term" value="F:RNA binding"/>
    <property type="evidence" value="ECO:0007669"/>
    <property type="project" value="InterPro"/>
</dbReference>
<dbReference type="RefSeq" id="WP_055408791.1">
    <property type="nucleotide sequence ID" value="NZ_CP013011.1"/>
</dbReference>
<keyword evidence="4 6" id="KW-0255">Endonuclease</keyword>
<dbReference type="GO" id="GO:0004526">
    <property type="term" value="F:ribonuclease P activity"/>
    <property type="evidence" value="ECO:0007669"/>
    <property type="project" value="UniProtKB-UniRule"/>
</dbReference>
<dbReference type="InterPro" id="IPR002730">
    <property type="entry name" value="Rpp29/RNP1"/>
</dbReference>
<proteinExistence type="inferred from homology"/>
<dbReference type="InterPro" id="IPR036980">
    <property type="entry name" value="RNase_P/MRP_Rpp29_sf"/>
</dbReference>
<evidence type="ECO:0000313" key="7">
    <source>
        <dbReference type="EMBL" id="OWJ55348.1"/>
    </source>
</evidence>
<dbReference type="GeneID" id="26099354"/>
<comment type="catalytic activity">
    <reaction evidence="6">
        <text>Endonucleolytic cleavage of RNA, removing 5'-extranucleotides from tRNA precursor.</text>
        <dbReference type="EC" id="3.1.26.5"/>
    </reaction>
</comment>
<dbReference type="GO" id="GO:0030677">
    <property type="term" value="C:ribonuclease P complex"/>
    <property type="evidence" value="ECO:0007669"/>
    <property type="project" value="UniProtKB-UniRule"/>
</dbReference>
<dbReference type="InterPro" id="IPR023538">
    <property type="entry name" value="RNP1"/>
</dbReference>
<dbReference type="AlphaFoldDB" id="A0A211YQL7"/>
<comment type="function">
    <text evidence="6">Part of ribonuclease P, a protein complex that generates mature tRNA molecules by cleaving their 5'-ends.</text>
</comment>
<evidence type="ECO:0000256" key="6">
    <source>
        <dbReference type="HAMAP-Rule" id="MF_00754"/>
    </source>
</evidence>
<sequence length="119" mass="13903">MKHTEWNIVFHTLVGLRIHVLLHPDPTLRGLEGVVELETRRGLLVRRNTGDTSWVSKANAIFLVQLPSGTWVVVRGEEIPGVQPERLRRLERYKGVGWLVRAGEKRRYTWRQPTREDMQ</sequence>
<reference evidence="7 8" key="1">
    <citation type="submission" date="2017-05" db="EMBL/GenBank/DDBJ databases">
        <title>The draft genome of the hyperthermophilic archaeon 'Pyrodictium delaneyi strain Hulk', an iron and nitrate reducer, reveals the capacity for sulfate reduction.</title>
        <authorList>
            <person name="Demey L.M."/>
            <person name="Miller C."/>
            <person name="Manzella M."/>
            <person name="Reguera G."/>
            <person name="Kashefi K."/>
        </authorList>
    </citation>
    <scope>NUCLEOTIDE SEQUENCE [LARGE SCALE GENOMIC DNA]</scope>
    <source>
        <strain evidence="7 8">Hulk</strain>
    </source>
</reference>
<protein>
    <recommendedName>
        <fullName evidence="6">Ribonuclease P protein component 1</fullName>
        <shortName evidence="6">RNase P component 1</shortName>
        <ecNumber evidence="6">3.1.26.5</ecNumber>
    </recommendedName>
    <alternativeName>
        <fullName evidence="6">Rpp29</fullName>
    </alternativeName>
</protein>
<gene>
    <name evidence="6" type="primary">rnp1</name>
    <name evidence="7" type="ORF">Pdsh_00570</name>
</gene>
<keyword evidence="1 6" id="KW-0963">Cytoplasm</keyword>
<evidence type="ECO:0000256" key="4">
    <source>
        <dbReference type="ARBA" id="ARBA00022759"/>
    </source>
</evidence>
<dbReference type="OrthoDB" id="39019at2157"/>
<keyword evidence="3 6" id="KW-0540">Nuclease</keyword>
<evidence type="ECO:0000256" key="1">
    <source>
        <dbReference type="ARBA" id="ARBA00022490"/>
    </source>
</evidence>
<evidence type="ECO:0000256" key="2">
    <source>
        <dbReference type="ARBA" id="ARBA00022694"/>
    </source>
</evidence>
<comment type="subunit">
    <text evidence="6">Consists of a catalytic RNA component and at least 4-5 protein subunits.</text>
</comment>
<evidence type="ECO:0000256" key="5">
    <source>
        <dbReference type="ARBA" id="ARBA00022801"/>
    </source>
</evidence>
<evidence type="ECO:0000256" key="3">
    <source>
        <dbReference type="ARBA" id="ARBA00022722"/>
    </source>
</evidence>
<comment type="similarity">
    <text evidence="6">Belongs to the eukaryotic/archaeal RNase P protein component 1 family.</text>
</comment>
<comment type="caution">
    <text evidence="7">The sequence shown here is derived from an EMBL/GenBank/DDBJ whole genome shotgun (WGS) entry which is preliminary data.</text>
</comment>
<dbReference type="EC" id="3.1.26.5" evidence="6"/>
<organism evidence="7 8">
    <name type="scientific">Pyrodictium delaneyi</name>
    <dbReference type="NCBI Taxonomy" id="1273541"/>
    <lineage>
        <taxon>Archaea</taxon>
        <taxon>Thermoproteota</taxon>
        <taxon>Thermoprotei</taxon>
        <taxon>Desulfurococcales</taxon>
        <taxon>Pyrodictiaceae</taxon>
        <taxon>Pyrodictium</taxon>
    </lineage>
</organism>
<dbReference type="InterPro" id="IPR023534">
    <property type="entry name" value="Rof/RNase_P-like"/>
</dbReference>
<keyword evidence="5 6" id="KW-0378">Hydrolase</keyword>
<dbReference type="EMBL" id="NCQP01000001">
    <property type="protein sequence ID" value="OWJ55348.1"/>
    <property type="molecule type" value="Genomic_DNA"/>
</dbReference>
<dbReference type="HAMAP" id="MF_00754">
    <property type="entry name" value="RNase_P_1"/>
    <property type="match status" value="1"/>
</dbReference>
<dbReference type="Proteomes" id="UP000196694">
    <property type="component" value="Unassembled WGS sequence"/>
</dbReference>
<dbReference type="SUPFAM" id="SSF101744">
    <property type="entry name" value="Rof/RNase P subunit-like"/>
    <property type="match status" value="1"/>
</dbReference>
<dbReference type="Pfam" id="PF01868">
    <property type="entry name" value="RNase_P-MRP_p29"/>
    <property type="match status" value="1"/>
</dbReference>
<name>A0A211YQL7_9CREN</name>
<dbReference type="SMART" id="SM00538">
    <property type="entry name" value="POP4"/>
    <property type="match status" value="1"/>
</dbReference>